<evidence type="ECO:0000256" key="2">
    <source>
        <dbReference type="ARBA" id="ARBA00022679"/>
    </source>
</evidence>
<dbReference type="PANTHER" id="PTHR11088:SF60">
    <property type="entry name" value="TRNA DIMETHYLALLYLTRANSFERASE"/>
    <property type="match status" value="1"/>
</dbReference>
<feature type="non-terminal residue" evidence="5">
    <location>
        <position position="1"/>
    </location>
</feature>
<feature type="non-terminal residue" evidence="5">
    <location>
        <position position="95"/>
    </location>
</feature>
<protein>
    <submittedName>
        <fullName evidence="5">Uncharacterized protein</fullName>
    </submittedName>
</protein>
<evidence type="ECO:0000313" key="5">
    <source>
        <dbReference type="EMBL" id="SVE18030.1"/>
    </source>
</evidence>
<keyword evidence="3" id="KW-0547">Nucleotide-binding</keyword>
<dbReference type="PANTHER" id="PTHR11088">
    <property type="entry name" value="TRNA DIMETHYLALLYLTRANSFERASE"/>
    <property type="match status" value="1"/>
</dbReference>
<dbReference type="GO" id="GO:0052381">
    <property type="term" value="F:tRNA dimethylallyltransferase activity"/>
    <property type="evidence" value="ECO:0007669"/>
    <property type="project" value="TreeGrafter"/>
</dbReference>
<reference evidence="5" key="1">
    <citation type="submission" date="2018-05" db="EMBL/GenBank/DDBJ databases">
        <authorList>
            <person name="Lanie J.A."/>
            <person name="Ng W.-L."/>
            <person name="Kazmierczak K.M."/>
            <person name="Andrzejewski T.M."/>
            <person name="Davidsen T.M."/>
            <person name="Wayne K.J."/>
            <person name="Tettelin H."/>
            <person name="Glass J.I."/>
            <person name="Rusch D."/>
            <person name="Podicherti R."/>
            <person name="Tsui H.-C.T."/>
            <person name="Winkler M.E."/>
        </authorList>
    </citation>
    <scope>NUCLEOTIDE SEQUENCE</scope>
</reference>
<dbReference type="EMBL" id="UINC01199546">
    <property type="protein sequence ID" value="SVE18030.1"/>
    <property type="molecule type" value="Genomic_DNA"/>
</dbReference>
<evidence type="ECO:0000256" key="3">
    <source>
        <dbReference type="ARBA" id="ARBA00022741"/>
    </source>
</evidence>
<dbReference type="Pfam" id="PF01715">
    <property type="entry name" value="IPPT"/>
    <property type="match status" value="1"/>
</dbReference>
<keyword evidence="2" id="KW-0808">Transferase</keyword>
<name>A0A383BE01_9ZZZZ</name>
<organism evidence="5">
    <name type="scientific">marine metagenome</name>
    <dbReference type="NCBI Taxonomy" id="408172"/>
    <lineage>
        <taxon>unclassified sequences</taxon>
        <taxon>metagenomes</taxon>
        <taxon>ecological metagenomes</taxon>
    </lineage>
</organism>
<dbReference type="Gene3D" id="3.40.50.300">
    <property type="entry name" value="P-loop containing nucleotide triphosphate hydrolases"/>
    <property type="match status" value="1"/>
</dbReference>
<dbReference type="InterPro" id="IPR039657">
    <property type="entry name" value="Dimethylallyltransferase"/>
</dbReference>
<dbReference type="SUPFAM" id="SSF52540">
    <property type="entry name" value="P-loop containing nucleoside triphosphate hydrolases"/>
    <property type="match status" value="1"/>
</dbReference>
<dbReference type="AlphaFoldDB" id="A0A383BE01"/>
<keyword evidence="4" id="KW-0067">ATP-binding</keyword>
<accession>A0A383BE01</accession>
<evidence type="ECO:0000256" key="1">
    <source>
        <dbReference type="ARBA" id="ARBA00005842"/>
    </source>
</evidence>
<evidence type="ECO:0000256" key="4">
    <source>
        <dbReference type="ARBA" id="ARBA00022840"/>
    </source>
</evidence>
<sequence length="95" mass="10264">VTETTAILPERVLVVVGPTAAGKTDLAAELARRLDAEVVGADSRQVYRHMDVGTAKPDRLLLGEIRHHMVDVVAPDEHFDVARWREGVTAALAGI</sequence>
<dbReference type="GO" id="GO:0005524">
    <property type="term" value="F:ATP binding"/>
    <property type="evidence" value="ECO:0007669"/>
    <property type="project" value="UniProtKB-KW"/>
</dbReference>
<dbReference type="InterPro" id="IPR027417">
    <property type="entry name" value="P-loop_NTPase"/>
</dbReference>
<proteinExistence type="inferred from homology"/>
<gene>
    <name evidence="5" type="ORF">METZ01_LOCUS470884</name>
</gene>
<dbReference type="GO" id="GO:0006400">
    <property type="term" value="P:tRNA modification"/>
    <property type="evidence" value="ECO:0007669"/>
    <property type="project" value="TreeGrafter"/>
</dbReference>
<comment type="similarity">
    <text evidence="1">Belongs to the IPP transferase family.</text>
</comment>